<reference evidence="1 2" key="1">
    <citation type="submission" date="2019-04" db="EMBL/GenBank/DDBJ databases">
        <title>An improved genome assembly and genetic linkage map for asparagus bean, Vigna unguiculata ssp. sesquipedialis.</title>
        <authorList>
            <person name="Xia Q."/>
            <person name="Zhang R."/>
            <person name="Dong Y."/>
        </authorList>
    </citation>
    <scope>NUCLEOTIDE SEQUENCE [LARGE SCALE GENOMIC DNA]</scope>
    <source>
        <tissue evidence="1">Leaf</tissue>
    </source>
</reference>
<accession>A0A4D6KU07</accession>
<keyword evidence="2" id="KW-1185">Reference proteome</keyword>
<protein>
    <submittedName>
        <fullName evidence="1">Uncharacterized protein</fullName>
    </submittedName>
</protein>
<evidence type="ECO:0000313" key="2">
    <source>
        <dbReference type="Proteomes" id="UP000501690"/>
    </source>
</evidence>
<dbReference type="AlphaFoldDB" id="A0A4D6KU07"/>
<dbReference type="EMBL" id="CP039346">
    <property type="protein sequence ID" value="QCD80962.1"/>
    <property type="molecule type" value="Genomic_DNA"/>
</dbReference>
<sequence>MNCDAYPNGHAMGSYRSSSLWPPTTFIHMEDPPLPPNRTLCCSHTPASPPMHTTSLLVLQKSEPITTYAKPMALIPPFVPTSCMQMGSTQPHYILTRCRNN</sequence>
<organism evidence="1 2">
    <name type="scientific">Vigna unguiculata</name>
    <name type="common">Cowpea</name>
    <dbReference type="NCBI Taxonomy" id="3917"/>
    <lineage>
        <taxon>Eukaryota</taxon>
        <taxon>Viridiplantae</taxon>
        <taxon>Streptophyta</taxon>
        <taxon>Embryophyta</taxon>
        <taxon>Tracheophyta</taxon>
        <taxon>Spermatophyta</taxon>
        <taxon>Magnoliopsida</taxon>
        <taxon>eudicotyledons</taxon>
        <taxon>Gunneridae</taxon>
        <taxon>Pentapetalae</taxon>
        <taxon>rosids</taxon>
        <taxon>fabids</taxon>
        <taxon>Fabales</taxon>
        <taxon>Fabaceae</taxon>
        <taxon>Papilionoideae</taxon>
        <taxon>50 kb inversion clade</taxon>
        <taxon>NPAAA clade</taxon>
        <taxon>indigoferoid/millettioid clade</taxon>
        <taxon>Phaseoleae</taxon>
        <taxon>Vigna</taxon>
    </lineage>
</organism>
<dbReference type="Proteomes" id="UP000501690">
    <property type="component" value="Linkage Group LG2"/>
</dbReference>
<gene>
    <name evidence="1" type="ORF">DEO72_LG2g1286</name>
</gene>
<evidence type="ECO:0000313" key="1">
    <source>
        <dbReference type="EMBL" id="QCD80962.1"/>
    </source>
</evidence>
<name>A0A4D6KU07_VIGUN</name>
<proteinExistence type="predicted"/>